<dbReference type="EMBL" id="CP060717">
    <property type="protein sequence ID" value="QNN65202.1"/>
    <property type="molecule type" value="Genomic_DNA"/>
</dbReference>
<dbReference type="EC" id="3.6.1.7" evidence="2 4"/>
<evidence type="ECO:0000256" key="1">
    <source>
        <dbReference type="ARBA" id="ARBA00005614"/>
    </source>
</evidence>
<dbReference type="PANTHER" id="PTHR47268">
    <property type="entry name" value="ACYLPHOSPHATASE"/>
    <property type="match status" value="1"/>
</dbReference>
<dbReference type="GO" id="GO:0003998">
    <property type="term" value="F:acylphosphatase activity"/>
    <property type="evidence" value="ECO:0007669"/>
    <property type="project" value="UniProtKB-EC"/>
</dbReference>
<reference evidence="8 9" key="1">
    <citation type="submission" date="2020-08" db="EMBL/GenBank/DDBJ databases">
        <title>Genome sequence of Sphingomonas rhizophila KACC 19189T.</title>
        <authorList>
            <person name="Hyun D.-W."/>
            <person name="Bae J.-W."/>
        </authorList>
    </citation>
    <scope>NUCLEOTIDE SEQUENCE [LARGE SCALE GENOMIC DNA]</scope>
    <source>
        <strain evidence="8 9">KACC 19189</strain>
    </source>
</reference>
<evidence type="ECO:0000313" key="9">
    <source>
        <dbReference type="Proteomes" id="UP000515955"/>
    </source>
</evidence>
<dbReference type="Gene3D" id="3.30.70.100">
    <property type="match status" value="1"/>
</dbReference>
<evidence type="ECO:0000259" key="7">
    <source>
        <dbReference type="PROSITE" id="PS51160"/>
    </source>
</evidence>
<dbReference type="KEGG" id="srhi:H9L12_00640"/>
<feature type="active site" evidence="4">
    <location>
        <position position="37"/>
    </location>
</feature>
<feature type="domain" description="Acylphosphatase-like" evidence="7">
    <location>
        <begin position="4"/>
        <end position="90"/>
    </location>
</feature>
<gene>
    <name evidence="8" type="ORF">H9L12_00640</name>
</gene>
<dbReference type="PROSITE" id="PS51160">
    <property type="entry name" value="ACYLPHOSPHATASE_3"/>
    <property type="match status" value="1"/>
</dbReference>
<dbReference type="AlphaFoldDB" id="A0A7G9SBH7"/>
<dbReference type="PRINTS" id="PR00112">
    <property type="entry name" value="ACYLPHPHTASE"/>
</dbReference>
<organism evidence="8 9">
    <name type="scientific">Sphingomonas rhizophila</name>
    <dbReference type="NCBI Taxonomy" id="2071607"/>
    <lineage>
        <taxon>Bacteria</taxon>
        <taxon>Pseudomonadati</taxon>
        <taxon>Pseudomonadota</taxon>
        <taxon>Alphaproteobacteria</taxon>
        <taxon>Sphingomonadales</taxon>
        <taxon>Sphingomonadaceae</taxon>
        <taxon>Sphingomonas</taxon>
    </lineage>
</organism>
<dbReference type="PROSITE" id="PS00150">
    <property type="entry name" value="ACYLPHOSPHATASE_1"/>
    <property type="match status" value="1"/>
</dbReference>
<comment type="catalytic activity">
    <reaction evidence="3 4 5">
        <text>an acyl phosphate + H2O = a carboxylate + phosphate + H(+)</text>
        <dbReference type="Rhea" id="RHEA:14965"/>
        <dbReference type="ChEBI" id="CHEBI:15377"/>
        <dbReference type="ChEBI" id="CHEBI:15378"/>
        <dbReference type="ChEBI" id="CHEBI:29067"/>
        <dbReference type="ChEBI" id="CHEBI:43474"/>
        <dbReference type="ChEBI" id="CHEBI:59918"/>
        <dbReference type="EC" id="3.6.1.7"/>
    </reaction>
</comment>
<keyword evidence="9" id="KW-1185">Reference proteome</keyword>
<sequence length="90" mass="9522">MTIARHVIVTGTVQGVFFRAWTKQQAEALGVCGWVRNLPNGSVEALVEGEEAAVAELVERMRSGPSGAAVASLEVTEAVASGATRFEVRH</sequence>
<dbReference type="InterPro" id="IPR020456">
    <property type="entry name" value="Acylphosphatase"/>
</dbReference>
<dbReference type="PANTHER" id="PTHR47268:SF4">
    <property type="entry name" value="ACYLPHOSPHATASE"/>
    <property type="match status" value="1"/>
</dbReference>
<accession>A0A7G9SBH7</accession>
<dbReference type="PROSITE" id="PS00151">
    <property type="entry name" value="ACYLPHOSPHATASE_2"/>
    <property type="match status" value="1"/>
</dbReference>
<dbReference type="SUPFAM" id="SSF54975">
    <property type="entry name" value="Acylphosphatase/BLUF domain-like"/>
    <property type="match status" value="1"/>
</dbReference>
<comment type="similarity">
    <text evidence="1 6">Belongs to the acylphosphatase family.</text>
</comment>
<dbReference type="InterPro" id="IPR001792">
    <property type="entry name" value="Acylphosphatase-like_dom"/>
</dbReference>
<evidence type="ECO:0000313" key="8">
    <source>
        <dbReference type="EMBL" id="QNN65202.1"/>
    </source>
</evidence>
<dbReference type="InterPro" id="IPR017968">
    <property type="entry name" value="Acylphosphatase_CS"/>
</dbReference>
<evidence type="ECO:0000256" key="3">
    <source>
        <dbReference type="ARBA" id="ARBA00047645"/>
    </source>
</evidence>
<protein>
    <recommendedName>
        <fullName evidence="2 4">Acylphosphatase</fullName>
        <ecNumber evidence="2 4">3.6.1.7</ecNumber>
    </recommendedName>
</protein>
<dbReference type="InterPro" id="IPR036046">
    <property type="entry name" value="Acylphosphatase-like_dom_sf"/>
</dbReference>
<proteinExistence type="inferred from homology"/>
<dbReference type="RefSeq" id="WP_187542199.1">
    <property type="nucleotide sequence ID" value="NZ_CP060717.1"/>
</dbReference>
<evidence type="ECO:0000256" key="6">
    <source>
        <dbReference type="RuleBase" id="RU004168"/>
    </source>
</evidence>
<evidence type="ECO:0000256" key="2">
    <source>
        <dbReference type="ARBA" id="ARBA00012150"/>
    </source>
</evidence>
<keyword evidence="4 5" id="KW-0378">Hydrolase</keyword>
<name>A0A7G9SBH7_9SPHN</name>
<feature type="active site" evidence="4">
    <location>
        <position position="19"/>
    </location>
</feature>
<evidence type="ECO:0000256" key="5">
    <source>
        <dbReference type="RuleBase" id="RU000553"/>
    </source>
</evidence>
<dbReference type="Pfam" id="PF00708">
    <property type="entry name" value="Acylphosphatase"/>
    <property type="match status" value="1"/>
</dbReference>
<evidence type="ECO:0000256" key="4">
    <source>
        <dbReference type="PROSITE-ProRule" id="PRU00520"/>
    </source>
</evidence>
<dbReference type="Proteomes" id="UP000515955">
    <property type="component" value="Chromosome"/>
</dbReference>